<dbReference type="Proteomes" id="UP001610446">
    <property type="component" value="Unassembled WGS sequence"/>
</dbReference>
<evidence type="ECO:0000313" key="1">
    <source>
        <dbReference type="EMBL" id="KAL2850321.1"/>
    </source>
</evidence>
<gene>
    <name evidence="1" type="ORF">BJY01DRAFT_132533</name>
</gene>
<comment type="caution">
    <text evidence="1">The sequence shown here is derived from an EMBL/GenBank/DDBJ whole genome shotgun (WGS) entry which is preliminary data.</text>
</comment>
<evidence type="ECO:0000313" key="2">
    <source>
        <dbReference type="Proteomes" id="UP001610446"/>
    </source>
</evidence>
<keyword evidence="2" id="KW-1185">Reference proteome</keyword>
<sequence length="176" mass="19789">MLILLYSTYSQGSARQNKKPRCHAHGINHIPQSGLLVDLSTKQLPQPAAFAPLGPPFVFLFQPARAARVAYTHESGNYDHLCKWLCIFQKLFLSLVILSLPPLAVWPCRFTQQLHRRFIMNDQPAIVGTGYFPVLGVVLPLTKDNQIAFAESRLQILDRSQVADAQSSENSIWVHL</sequence>
<organism evidence="1 2">
    <name type="scientific">Aspergillus pseudoustus</name>
    <dbReference type="NCBI Taxonomy" id="1810923"/>
    <lineage>
        <taxon>Eukaryota</taxon>
        <taxon>Fungi</taxon>
        <taxon>Dikarya</taxon>
        <taxon>Ascomycota</taxon>
        <taxon>Pezizomycotina</taxon>
        <taxon>Eurotiomycetes</taxon>
        <taxon>Eurotiomycetidae</taxon>
        <taxon>Eurotiales</taxon>
        <taxon>Aspergillaceae</taxon>
        <taxon>Aspergillus</taxon>
        <taxon>Aspergillus subgen. Nidulantes</taxon>
    </lineage>
</organism>
<accession>A0ABR4KDH3</accession>
<dbReference type="EMBL" id="JBFXLU010000037">
    <property type="protein sequence ID" value="KAL2850321.1"/>
    <property type="molecule type" value="Genomic_DNA"/>
</dbReference>
<proteinExistence type="predicted"/>
<protein>
    <submittedName>
        <fullName evidence="1">Uncharacterized protein</fullName>
    </submittedName>
</protein>
<name>A0ABR4KDH3_9EURO</name>
<reference evidence="1 2" key="1">
    <citation type="submission" date="2024-07" db="EMBL/GenBank/DDBJ databases">
        <title>Section-level genome sequencing and comparative genomics of Aspergillus sections Usti and Cavernicolus.</title>
        <authorList>
            <consortium name="Lawrence Berkeley National Laboratory"/>
            <person name="Nybo J.L."/>
            <person name="Vesth T.C."/>
            <person name="Theobald S."/>
            <person name="Frisvad J.C."/>
            <person name="Larsen T.O."/>
            <person name="Kjaerboelling I."/>
            <person name="Rothschild-Mancinelli K."/>
            <person name="Lyhne E.K."/>
            <person name="Kogle M.E."/>
            <person name="Barry K."/>
            <person name="Clum A."/>
            <person name="Na H."/>
            <person name="Ledsgaard L."/>
            <person name="Lin J."/>
            <person name="Lipzen A."/>
            <person name="Kuo A."/>
            <person name="Riley R."/>
            <person name="Mondo S."/>
            <person name="Labutti K."/>
            <person name="Haridas S."/>
            <person name="Pangalinan J."/>
            <person name="Salamov A.A."/>
            <person name="Simmons B.A."/>
            <person name="Magnuson J.K."/>
            <person name="Chen J."/>
            <person name="Drula E."/>
            <person name="Henrissat B."/>
            <person name="Wiebenga A."/>
            <person name="Lubbers R.J."/>
            <person name="Gomes A.C."/>
            <person name="Makela M.R."/>
            <person name="Stajich J."/>
            <person name="Grigoriev I.V."/>
            <person name="Mortensen U.H."/>
            <person name="De Vries R.P."/>
            <person name="Baker S.E."/>
            <person name="Andersen M.R."/>
        </authorList>
    </citation>
    <scope>NUCLEOTIDE SEQUENCE [LARGE SCALE GENOMIC DNA]</scope>
    <source>
        <strain evidence="1 2">CBS 123904</strain>
    </source>
</reference>